<keyword evidence="3" id="KW-1185">Reference proteome</keyword>
<dbReference type="SUPFAM" id="SSF82153">
    <property type="entry name" value="FAS1 domain"/>
    <property type="match status" value="2"/>
</dbReference>
<organism evidence="2 3">
    <name type="scientific">Vespula germanica</name>
    <name type="common">German yellow jacket</name>
    <name type="synonym">Paravespula germanica</name>
    <dbReference type="NCBI Taxonomy" id="30212"/>
    <lineage>
        <taxon>Eukaryota</taxon>
        <taxon>Metazoa</taxon>
        <taxon>Ecdysozoa</taxon>
        <taxon>Arthropoda</taxon>
        <taxon>Hexapoda</taxon>
        <taxon>Insecta</taxon>
        <taxon>Pterygota</taxon>
        <taxon>Neoptera</taxon>
        <taxon>Endopterygota</taxon>
        <taxon>Hymenoptera</taxon>
        <taxon>Apocrita</taxon>
        <taxon>Aculeata</taxon>
        <taxon>Vespoidea</taxon>
        <taxon>Vespidae</taxon>
        <taxon>Vespinae</taxon>
        <taxon>Vespula</taxon>
    </lineage>
</organism>
<dbReference type="PROSITE" id="PS50213">
    <property type="entry name" value="FAS1"/>
    <property type="match status" value="2"/>
</dbReference>
<protein>
    <recommendedName>
        <fullName evidence="1">FAS1 domain-containing protein</fullName>
    </recommendedName>
</protein>
<dbReference type="GO" id="GO:0031012">
    <property type="term" value="C:extracellular matrix"/>
    <property type="evidence" value="ECO:0007669"/>
    <property type="project" value="TreeGrafter"/>
</dbReference>
<dbReference type="GO" id="GO:0030198">
    <property type="term" value="P:extracellular matrix organization"/>
    <property type="evidence" value="ECO:0007669"/>
    <property type="project" value="TreeGrafter"/>
</dbReference>
<dbReference type="PANTHER" id="PTHR10900">
    <property type="entry name" value="PERIOSTIN-RELATED"/>
    <property type="match status" value="1"/>
</dbReference>
<dbReference type="EMBL" id="JACSDZ010000020">
    <property type="protein sequence ID" value="KAF7382395.1"/>
    <property type="molecule type" value="Genomic_DNA"/>
</dbReference>
<dbReference type="Gene3D" id="2.30.180.10">
    <property type="entry name" value="FAS1 domain"/>
    <property type="match status" value="2"/>
</dbReference>
<name>A0A834MRF3_VESGE</name>
<evidence type="ECO:0000259" key="1">
    <source>
        <dbReference type="PROSITE" id="PS50213"/>
    </source>
</evidence>
<dbReference type="InterPro" id="IPR050904">
    <property type="entry name" value="Adhesion/Biosynth-related"/>
</dbReference>
<dbReference type="Proteomes" id="UP000617340">
    <property type="component" value="Unassembled WGS sequence"/>
</dbReference>
<dbReference type="InterPro" id="IPR000782">
    <property type="entry name" value="FAS1_domain"/>
</dbReference>
<accession>A0A834MRF3</accession>
<evidence type="ECO:0000313" key="3">
    <source>
        <dbReference type="Proteomes" id="UP000617340"/>
    </source>
</evidence>
<feature type="domain" description="FAS1" evidence="1">
    <location>
        <begin position="118"/>
        <end position="281"/>
    </location>
</feature>
<dbReference type="InterPro" id="IPR036378">
    <property type="entry name" value="FAS1_dom_sf"/>
</dbReference>
<dbReference type="GO" id="GO:0050839">
    <property type="term" value="F:cell adhesion molecule binding"/>
    <property type="evidence" value="ECO:0007669"/>
    <property type="project" value="TreeGrafter"/>
</dbReference>
<reference evidence="2" key="1">
    <citation type="journal article" date="2020" name="G3 (Bethesda)">
        <title>High-Quality Assemblies for Three Invasive Social Wasps from the &lt;i&gt;Vespula&lt;/i&gt; Genus.</title>
        <authorList>
            <person name="Harrop T.W.R."/>
            <person name="Guhlin J."/>
            <person name="McLaughlin G.M."/>
            <person name="Permina E."/>
            <person name="Stockwell P."/>
            <person name="Gilligan J."/>
            <person name="Le Lec M.F."/>
            <person name="Gruber M.A.M."/>
            <person name="Quinn O."/>
            <person name="Lovegrove M."/>
            <person name="Duncan E.J."/>
            <person name="Remnant E.J."/>
            <person name="Van Eeckhoven J."/>
            <person name="Graham B."/>
            <person name="Knapp R.A."/>
            <person name="Langford K.W."/>
            <person name="Kronenberg Z."/>
            <person name="Press M.O."/>
            <person name="Eacker S.M."/>
            <person name="Wilson-Rankin E.E."/>
            <person name="Purcell J."/>
            <person name="Lester P.J."/>
            <person name="Dearden P.K."/>
        </authorList>
    </citation>
    <scope>NUCLEOTIDE SEQUENCE</scope>
    <source>
        <strain evidence="2">Linc-1</strain>
    </source>
</reference>
<feature type="domain" description="FAS1" evidence="1">
    <location>
        <begin position="1"/>
        <end position="114"/>
    </location>
</feature>
<dbReference type="PANTHER" id="PTHR10900:SF77">
    <property type="entry name" value="FI19380P1"/>
    <property type="match status" value="1"/>
</dbReference>
<dbReference type="GO" id="GO:0007155">
    <property type="term" value="P:cell adhesion"/>
    <property type="evidence" value="ECO:0007669"/>
    <property type="project" value="TreeGrafter"/>
</dbReference>
<sequence>MTTINRLHDVTLFAPSNAALEEPGVQHILQDKRRVKEILNLHYVKQRLPLEKIQNKSISQIPTAADRKKLYFNVVQGPAGNQTITVEGGGVNATVVTANIAATNGIIHIIDRVLGVPYTTVLDKLRTDPMLNSTYFLGQRRGFNEQLNDTTKRFTYFAPREQAWSGANISYPSTIKKLFMQDFSYHTKQILERHLVVADQVYTMAKLREMSINESVTLTSARDTLKLRVKELSEIRLGDDENSINPVIFGYQIEWEGKWIRVFRHDVECTNGIIHVIDGVFLKDSDVRVTGDASLASFAPHLIIFLIAKWLL</sequence>
<proteinExistence type="predicted"/>
<dbReference type="GO" id="GO:0005615">
    <property type="term" value="C:extracellular space"/>
    <property type="evidence" value="ECO:0007669"/>
    <property type="project" value="TreeGrafter"/>
</dbReference>
<dbReference type="AlphaFoldDB" id="A0A834MRF3"/>
<dbReference type="Pfam" id="PF02469">
    <property type="entry name" value="Fasciclin"/>
    <property type="match status" value="2"/>
</dbReference>
<gene>
    <name evidence="2" type="ORF">HZH68_015314</name>
</gene>
<dbReference type="SMART" id="SM00554">
    <property type="entry name" value="FAS1"/>
    <property type="match status" value="2"/>
</dbReference>
<evidence type="ECO:0000313" key="2">
    <source>
        <dbReference type="EMBL" id="KAF7382395.1"/>
    </source>
</evidence>
<comment type="caution">
    <text evidence="2">The sequence shown here is derived from an EMBL/GenBank/DDBJ whole genome shotgun (WGS) entry which is preliminary data.</text>
</comment>